<keyword evidence="2" id="KW-1185">Reference proteome</keyword>
<evidence type="ECO:0000313" key="2">
    <source>
        <dbReference type="Proteomes" id="UP001163046"/>
    </source>
</evidence>
<gene>
    <name evidence="1" type="ORF">OS493_022909</name>
</gene>
<evidence type="ECO:0000313" key="1">
    <source>
        <dbReference type="EMBL" id="KAJ7384275.1"/>
    </source>
</evidence>
<protein>
    <submittedName>
        <fullName evidence="1">Uncharacterized protein</fullName>
    </submittedName>
</protein>
<organism evidence="1 2">
    <name type="scientific">Desmophyllum pertusum</name>
    <dbReference type="NCBI Taxonomy" id="174260"/>
    <lineage>
        <taxon>Eukaryota</taxon>
        <taxon>Metazoa</taxon>
        <taxon>Cnidaria</taxon>
        <taxon>Anthozoa</taxon>
        <taxon>Hexacorallia</taxon>
        <taxon>Scleractinia</taxon>
        <taxon>Caryophylliina</taxon>
        <taxon>Caryophylliidae</taxon>
        <taxon>Desmophyllum</taxon>
    </lineage>
</organism>
<dbReference type="EMBL" id="MU825889">
    <property type="protein sequence ID" value="KAJ7384275.1"/>
    <property type="molecule type" value="Genomic_DNA"/>
</dbReference>
<proteinExistence type="predicted"/>
<dbReference type="AlphaFoldDB" id="A0A9W9ZMU4"/>
<accession>A0A9W9ZMU4</accession>
<name>A0A9W9ZMU4_9CNID</name>
<reference evidence="1" key="1">
    <citation type="submission" date="2023-01" db="EMBL/GenBank/DDBJ databases">
        <title>Genome assembly of the deep-sea coral Lophelia pertusa.</title>
        <authorList>
            <person name="Herrera S."/>
            <person name="Cordes E."/>
        </authorList>
    </citation>
    <scope>NUCLEOTIDE SEQUENCE</scope>
    <source>
        <strain evidence="1">USNM1676648</strain>
        <tissue evidence="1">Polyp</tissue>
    </source>
</reference>
<sequence>MIYRQEVVMRAFVKTNIKRLSSHDKRYSDAIYMQNSGIAEKQWGNKTFLPTKQSAEKKSQALHAKLPNVHVQSAPSETRCTLDKPYSDAPNPWAVPSRSDLGLPPLPRRFAKVSLGQSGPAPPATNIDASLVKTSGKRQNDIGRTVVVDSQYEDDNKGHVEEKWTIKELLPSIYTEKKPQTVHKCEAVETLRRKIVKAEEKIEKEKIIWKKNILYKLKKVNNYTAQKSGGKARERGDIVMREICHRERGSKMKVISVTVILCS</sequence>
<comment type="caution">
    <text evidence="1">The sequence shown here is derived from an EMBL/GenBank/DDBJ whole genome shotgun (WGS) entry which is preliminary data.</text>
</comment>
<dbReference type="Proteomes" id="UP001163046">
    <property type="component" value="Unassembled WGS sequence"/>
</dbReference>